<evidence type="ECO:0008006" key="10">
    <source>
        <dbReference type="Google" id="ProtNLM"/>
    </source>
</evidence>
<keyword evidence="2 4" id="KW-0863">Zinc-finger</keyword>
<dbReference type="SMART" id="SM00249">
    <property type="entry name" value="PHD"/>
    <property type="match status" value="1"/>
</dbReference>
<evidence type="ECO:0000256" key="1">
    <source>
        <dbReference type="ARBA" id="ARBA00022723"/>
    </source>
</evidence>
<feature type="compositionally biased region" description="Low complexity" evidence="5">
    <location>
        <begin position="725"/>
        <end position="734"/>
    </location>
</feature>
<dbReference type="Pfam" id="PF12738">
    <property type="entry name" value="PTCB-BRCT"/>
    <property type="match status" value="1"/>
</dbReference>
<sequence>MASSDTDDDIGDEHLFDGVRFFLVGFESDVESQYRSDMERRGGADAGPSGDGCTHVVVSNLVYDDPRCVAARAEGKKVVSEFWVDDSLECGVLADADRVIYWPVRHLDGIPGAQSFLICLTGYQKNYRQYIMKLVSLMGARFSKSLIANVVTHLICYKFEGEKYEVAKKVNIKLVNHRWLEDCLKAWEVLPVDGYSKSWELELMEAQANDSEDEPEATGPRSLNNRSNASYTLNSNTCKETFVKRDVNAPKQSPIVSSGSREVVVGRNLNTTSHIMKTEGADNKAHDIIGQSNANSMVAASAKVDAFTPIQSPSGHIMKTEVAYSKTHDITDQGSLSSLLAVSPKVDVLTPIQTSFRPNQKRDNSIVRNINSLNLQVAEEKYVGARTQDLARGVGVPSSSKMTSFSSHHLDTLNDTLGMLNGHKDHVSGKSTVSHDQIDVIKVLLTSPSRGNQSVDELDSSKVLRWQHHEKDGPSGINITAAGQSNTDDELIDHESNPKPGGDSKCSIINNTSNSKKASQKSLLPEAHSVNHMASPKRSEESTLRAGSNIKSVDGLDGVYAQKRKSLVSPASLNLQNVDPVSKTGPLGSPFVGRLSDASYTEANAVNFGKQSSLSTSRQTRCRKTSLKYSGPVTGIKLSESSPGNNNVKSLSKARMSIKEMAENKCATSPSPTVHDGKTSSGFSFQNKDRKNTEGSGNAANQDFLLEIGNDLTKGQTRDKSKHTSSNSQVVSSSGRFGTKITDALKVNDNDMAVASNSKVEKVVCDAGVKESTKRFQATSSIVQGETSYSKKAATPIGRNAGAKRSRRSSIEAEGSAINCGKKVVSESRTAEVIPHGHADLASKKVCSTASTAELKTNPPKKAKICRVTDTVAKRTRNACAKIDDAGIASSLELNKVIAEENIEINLKNVFDTENPDEQQGNSPKKIPNTRVRNTAAKRSRKSDINTSNKTLVDKTETVATGSLFDDLFPSDNVEDYPKKLSSCASASDCGTLTPKTISNARIRNAVVKKKIKTLEDKSGSKCGKVGSAIASVAKAVSSRRTEETSRSINKVTADQDVIRDVSGLFCQDSGTVDKQEGPHDSKLRSSKRNKVMMSDYEKENRLDCSNLNPKSNRTGSLCSKFDEKSIEKSTEMLSEHQRVKGSESGTLIVSEPALFILSGSREQRRDYRSIIRRLKGRACRDSHHWSYQATHFIAQDPLRRTEKFFAAAAAGRWILKREYLTSCIEAGRFVDEEPFEWFGTGLNDGEMISLDAPRKWRNIKQQMGHGAFYGMRIVIYGQLILPTLDTVKRAVKAGDGTILATSPPYTRFLDSGVDFAVVSLSISRADVWVQEFIRHGIPCVSADYLVEYVCKPDHPLDRHVLFKTNDLANKSLKKLMKNQQEMATEEAEQSEDDDDPEDLSCLACGRKDQGEVMLICGDEDGKTGCGIGMHIDCCNPPLDAVPDEDWLCPSCAVPKAKKRPTRGTERKTRGSRRK</sequence>
<organism evidence="8 9">
    <name type="scientific">Urochloa decumbens</name>
    <dbReference type="NCBI Taxonomy" id="240449"/>
    <lineage>
        <taxon>Eukaryota</taxon>
        <taxon>Viridiplantae</taxon>
        <taxon>Streptophyta</taxon>
        <taxon>Embryophyta</taxon>
        <taxon>Tracheophyta</taxon>
        <taxon>Spermatophyta</taxon>
        <taxon>Magnoliopsida</taxon>
        <taxon>Liliopsida</taxon>
        <taxon>Poales</taxon>
        <taxon>Poaceae</taxon>
        <taxon>PACMAD clade</taxon>
        <taxon>Panicoideae</taxon>
        <taxon>Panicodae</taxon>
        <taxon>Paniceae</taxon>
        <taxon>Melinidinae</taxon>
        <taxon>Urochloa</taxon>
    </lineage>
</organism>
<evidence type="ECO:0000313" key="8">
    <source>
        <dbReference type="EMBL" id="CAL4930613.1"/>
    </source>
</evidence>
<dbReference type="InterPro" id="IPR013083">
    <property type="entry name" value="Znf_RING/FYVE/PHD"/>
</dbReference>
<feature type="domain" description="PHD-type" evidence="6">
    <location>
        <begin position="1399"/>
        <end position="1455"/>
    </location>
</feature>
<feature type="region of interest" description="Disordered" evidence="5">
    <location>
        <begin position="207"/>
        <end position="231"/>
    </location>
</feature>
<feature type="domain" description="BRCT" evidence="7">
    <location>
        <begin position="11"/>
        <end position="101"/>
    </location>
</feature>
<evidence type="ECO:0000259" key="7">
    <source>
        <dbReference type="PROSITE" id="PS50172"/>
    </source>
</evidence>
<reference evidence="8 9" key="2">
    <citation type="submission" date="2024-10" db="EMBL/GenBank/DDBJ databases">
        <authorList>
            <person name="Ryan C."/>
        </authorList>
    </citation>
    <scope>NUCLEOTIDE SEQUENCE [LARGE SCALE GENOMIC DNA]</scope>
</reference>
<dbReference type="Gene3D" id="3.40.50.10190">
    <property type="entry name" value="BRCT domain"/>
    <property type="match status" value="4"/>
</dbReference>
<proteinExistence type="predicted"/>
<protein>
    <recommendedName>
        <fullName evidence="10">BRCT domain-containing protein</fullName>
    </recommendedName>
</protein>
<keyword evidence="3" id="KW-0862">Zinc</keyword>
<evidence type="ECO:0000256" key="4">
    <source>
        <dbReference type="PROSITE-ProRule" id="PRU00146"/>
    </source>
</evidence>
<evidence type="ECO:0000259" key="6">
    <source>
        <dbReference type="PROSITE" id="PS50016"/>
    </source>
</evidence>
<dbReference type="Proteomes" id="UP001497457">
    <property type="component" value="Chromosome 15b"/>
</dbReference>
<dbReference type="Pfam" id="PF00533">
    <property type="entry name" value="BRCT"/>
    <property type="match status" value="2"/>
</dbReference>
<dbReference type="PANTHER" id="PTHR47181:SF2">
    <property type="entry name" value="BRCA1 C TERMINUS DOMAIN CONTAINING PROTEIN, EXPRESSED"/>
    <property type="match status" value="1"/>
</dbReference>
<dbReference type="PROSITE" id="PS50016">
    <property type="entry name" value="ZF_PHD_2"/>
    <property type="match status" value="1"/>
</dbReference>
<dbReference type="InterPro" id="IPR036420">
    <property type="entry name" value="BRCT_dom_sf"/>
</dbReference>
<feature type="compositionally biased region" description="Polar residues" evidence="5">
    <location>
        <begin position="507"/>
        <end position="522"/>
    </location>
</feature>
<feature type="region of interest" description="Disordered" evidence="5">
    <location>
        <begin position="1378"/>
        <end position="1397"/>
    </location>
</feature>
<dbReference type="InterPro" id="IPR001965">
    <property type="entry name" value="Znf_PHD"/>
</dbReference>
<accession>A0ABC8XUZ8</accession>
<dbReference type="EMBL" id="OZ075125">
    <property type="protein sequence ID" value="CAL4930613.1"/>
    <property type="molecule type" value="Genomic_DNA"/>
</dbReference>
<keyword evidence="1" id="KW-0479">Metal-binding</keyword>
<feature type="compositionally biased region" description="Acidic residues" evidence="5">
    <location>
        <begin position="1384"/>
        <end position="1397"/>
    </location>
</feature>
<feature type="region of interest" description="Disordered" evidence="5">
    <location>
        <begin position="913"/>
        <end position="949"/>
    </location>
</feature>
<evidence type="ECO:0000256" key="2">
    <source>
        <dbReference type="ARBA" id="ARBA00022771"/>
    </source>
</evidence>
<dbReference type="SUPFAM" id="SSF57903">
    <property type="entry name" value="FYVE/PHD zinc finger"/>
    <property type="match status" value="1"/>
</dbReference>
<dbReference type="InterPro" id="IPR001357">
    <property type="entry name" value="BRCT_dom"/>
</dbReference>
<gene>
    <name evidence="8" type="ORF">URODEC1_LOCUS26559</name>
</gene>
<dbReference type="Gene3D" id="3.30.40.10">
    <property type="entry name" value="Zinc/RING finger domain, C3HC4 (zinc finger)"/>
    <property type="match status" value="1"/>
</dbReference>
<evidence type="ECO:0000313" key="9">
    <source>
        <dbReference type="Proteomes" id="UP001497457"/>
    </source>
</evidence>
<evidence type="ECO:0000256" key="5">
    <source>
        <dbReference type="SAM" id="MobiDB-lite"/>
    </source>
</evidence>
<feature type="compositionally biased region" description="Basic and acidic residues" evidence="5">
    <location>
        <begin position="1072"/>
        <end position="1084"/>
    </location>
</feature>
<feature type="region of interest" description="Disordered" evidence="5">
    <location>
        <begin position="1456"/>
        <end position="1475"/>
    </location>
</feature>
<dbReference type="Pfam" id="PF00628">
    <property type="entry name" value="PHD"/>
    <property type="match status" value="1"/>
</dbReference>
<feature type="domain" description="BRCT" evidence="7">
    <location>
        <begin position="114"/>
        <end position="197"/>
    </location>
</feature>
<dbReference type="InterPro" id="IPR044254">
    <property type="entry name" value="At4g02110-like"/>
</dbReference>
<dbReference type="CDD" id="cd17738">
    <property type="entry name" value="BRCT_TopBP1_rpt7"/>
    <property type="match status" value="1"/>
</dbReference>
<dbReference type="SMART" id="SM00292">
    <property type="entry name" value="BRCT"/>
    <property type="match status" value="4"/>
</dbReference>
<dbReference type="SUPFAM" id="SSF52113">
    <property type="entry name" value="BRCT domain"/>
    <property type="match status" value="3"/>
</dbReference>
<feature type="domain" description="BRCT" evidence="7">
    <location>
        <begin position="1156"/>
        <end position="1238"/>
    </location>
</feature>
<feature type="region of interest" description="Disordered" evidence="5">
    <location>
        <begin position="1070"/>
        <end position="1091"/>
    </location>
</feature>
<evidence type="ECO:0000256" key="3">
    <source>
        <dbReference type="ARBA" id="ARBA00022833"/>
    </source>
</evidence>
<dbReference type="PROSITE" id="PS50172">
    <property type="entry name" value="BRCT"/>
    <property type="match status" value="3"/>
</dbReference>
<keyword evidence="9" id="KW-1185">Reference proteome</keyword>
<feature type="region of interest" description="Disordered" evidence="5">
    <location>
        <begin position="714"/>
        <end position="734"/>
    </location>
</feature>
<dbReference type="PANTHER" id="PTHR47181">
    <property type="entry name" value="BRCA1 C TERMINUS DOMAIN CONTAINING PROTEIN, EXPRESSED"/>
    <property type="match status" value="1"/>
</dbReference>
<feature type="region of interest" description="Disordered" evidence="5">
    <location>
        <begin position="663"/>
        <end position="701"/>
    </location>
</feature>
<name>A0ABC8XUZ8_9POAL</name>
<feature type="region of interest" description="Disordered" evidence="5">
    <location>
        <begin position="488"/>
        <end position="548"/>
    </location>
</feature>
<reference evidence="9" key="1">
    <citation type="submission" date="2024-06" db="EMBL/GenBank/DDBJ databases">
        <authorList>
            <person name="Ryan C."/>
        </authorList>
    </citation>
    <scope>NUCLEOTIDE SEQUENCE [LARGE SCALE GENOMIC DNA]</scope>
</reference>
<dbReference type="GO" id="GO:0008270">
    <property type="term" value="F:zinc ion binding"/>
    <property type="evidence" value="ECO:0007669"/>
    <property type="project" value="UniProtKB-KW"/>
</dbReference>
<feature type="compositionally biased region" description="Polar residues" evidence="5">
    <location>
        <begin position="221"/>
        <end position="231"/>
    </location>
</feature>
<dbReference type="InterPro" id="IPR011011">
    <property type="entry name" value="Znf_FYVE_PHD"/>
</dbReference>
<dbReference type="InterPro" id="IPR019787">
    <property type="entry name" value="Znf_PHD-finger"/>
</dbReference>